<evidence type="ECO:0000313" key="4">
    <source>
        <dbReference type="Proteomes" id="UP000294911"/>
    </source>
</evidence>
<dbReference type="InterPro" id="IPR022002">
    <property type="entry name" value="ChsH2_Znr"/>
</dbReference>
<dbReference type="Proteomes" id="UP000294911">
    <property type="component" value="Unassembled WGS sequence"/>
</dbReference>
<keyword evidence="4" id="KW-1185">Reference proteome</keyword>
<accession>A0A4R2QZD4</accession>
<organism evidence="3 4">
    <name type="scientific">Tamaricihabitans halophyticus</name>
    <dbReference type="NCBI Taxonomy" id="1262583"/>
    <lineage>
        <taxon>Bacteria</taxon>
        <taxon>Bacillati</taxon>
        <taxon>Actinomycetota</taxon>
        <taxon>Actinomycetes</taxon>
        <taxon>Pseudonocardiales</taxon>
        <taxon>Pseudonocardiaceae</taxon>
        <taxon>Tamaricihabitans</taxon>
    </lineage>
</organism>
<dbReference type="SUPFAM" id="SSF50249">
    <property type="entry name" value="Nucleic acid-binding proteins"/>
    <property type="match status" value="1"/>
</dbReference>
<dbReference type="InterPro" id="IPR012340">
    <property type="entry name" value="NA-bd_OB-fold"/>
</dbReference>
<gene>
    <name evidence="3" type="ORF">EV191_102259</name>
</gene>
<protein>
    <submittedName>
        <fullName evidence="3">Rubredoxin-like zinc ribbon protein</fullName>
    </submittedName>
</protein>
<dbReference type="Gene3D" id="6.10.30.10">
    <property type="match status" value="1"/>
</dbReference>
<dbReference type="Pfam" id="PF12172">
    <property type="entry name" value="zf-ChsH2"/>
    <property type="match status" value="1"/>
</dbReference>
<feature type="region of interest" description="Disordered" evidence="1">
    <location>
        <begin position="81"/>
        <end position="110"/>
    </location>
</feature>
<sequence length="110" mass="12189">MSQQGLPMWQCVQCGRTRFPPRELCPRCGTERGRLVRARYGDVVEYTHLGQPADAVLASIRTELGPIVIARLNYPDVHNGHEVELGTAQPGPHSPARYGYVPVPEQDEPA</sequence>
<dbReference type="OrthoDB" id="7470921at2"/>
<evidence type="ECO:0000256" key="1">
    <source>
        <dbReference type="SAM" id="MobiDB-lite"/>
    </source>
</evidence>
<evidence type="ECO:0000259" key="2">
    <source>
        <dbReference type="Pfam" id="PF12172"/>
    </source>
</evidence>
<feature type="domain" description="ChsH2 rubredoxin-like zinc ribbon" evidence="2">
    <location>
        <begin position="10"/>
        <end position="30"/>
    </location>
</feature>
<proteinExistence type="predicted"/>
<comment type="caution">
    <text evidence="3">The sequence shown here is derived from an EMBL/GenBank/DDBJ whole genome shotgun (WGS) entry which is preliminary data.</text>
</comment>
<dbReference type="EMBL" id="SLXQ01000002">
    <property type="protein sequence ID" value="TCP55047.1"/>
    <property type="molecule type" value="Genomic_DNA"/>
</dbReference>
<name>A0A4R2QZD4_9PSEU</name>
<reference evidence="3 4" key="1">
    <citation type="submission" date="2019-03" db="EMBL/GenBank/DDBJ databases">
        <title>Genomic Encyclopedia of Type Strains, Phase IV (KMG-IV): sequencing the most valuable type-strain genomes for metagenomic binning, comparative biology and taxonomic classification.</title>
        <authorList>
            <person name="Goeker M."/>
        </authorList>
    </citation>
    <scope>NUCLEOTIDE SEQUENCE [LARGE SCALE GENOMIC DNA]</scope>
    <source>
        <strain evidence="3 4">DSM 45765</strain>
    </source>
</reference>
<evidence type="ECO:0000313" key="3">
    <source>
        <dbReference type="EMBL" id="TCP55047.1"/>
    </source>
</evidence>
<dbReference type="RefSeq" id="WP_132876426.1">
    <property type="nucleotide sequence ID" value="NZ_SLXQ01000002.1"/>
</dbReference>
<dbReference type="AlphaFoldDB" id="A0A4R2QZD4"/>